<name>A0A0D7BC71_9AGAR</name>
<dbReference type="InterPro" id="IPR019410">
    <property type="entry name" value="Methyltransf_16"/>
</dbReference>
<dbReference type="STRING" id="1314674.A0A0D7BC71"/>
<dbReference type="InterPro" id="IPR029063">
    <property type="entry name" value="SAM-dependent_MTases_sf"/>
</dbReference>
<keyword evidence="2" id="KW-1185">Reference proteome</keyword>
<reference evidence="1 2" key="1">
    <citation type="journal article" date="2015" name="Fungal Genet. Biol.">
        <title>Evolution of novel wood decay mechanisms in Agaricales revealed by the genome sequences of Fistulina hepatica and Cylindrobasidium torrendii.</title>
        <authorList>
            <person name="Floudas D."/>
            <person name="Held B.W."/>
            <person name="Riley R."/>
            <person name="Nagy L.G."/>
            <person name="Koehler G."/>
            <person name="Ransdell A.S."/>
            <person name="Younus H."/>
            <person name="Chow J."/>
            <person name="Chiniquy J."/>
            <person name="Lipzen A."/>
            <person name="Tritt A."/>
            <person name="Sun H."/>
            <person name="Haridas S."/>
            <person name="LaButti K."/>
            <person name="Ohm R.A."/>
            <person name="Kues U."/>
            <person name="Blanchette R.A."/>
            <person name="Grigoriev I.V."/>
            <person name="Minto R.E."/>
            <person name="Hibbett D.S."/>
        </authorList>
    </citation>
    <scope>NUCLEOTIDE SEQUENCE [LARGE SCALE GENOMIC DNA]</scope>
    <source>
        <strain evidence="1 2">FP15055 ss-10</strain>
    </source>
</reference>
<dbReference type="OrthoDB" id="46564at2759"/>
<protein>
    <recommendedName>
        <fullName evidence="3">S-adenosyl-L-methionine-dependent methyltransferase</fullName>
    </recommendedName>
</protein>
<evidence type="ECO:0008006" key="3">
    <source>
        <dbReference type="Google" id="ProtNLM"/>
    </source>
</evidence>
<dbReference type="Pfam" id="PF10294">
    <property type="entry name" value="Methyltransf_16"/>
    <property type="match status" value="1"/>
</dbReference>
<organism evidence="1 2">
    <name type="scientific">Cylindrobasidium torrendii FP15055 ss-10</name>
    <dbReference type="NCBI Taxonomy" id="1314674"/>
    <lineage>
        <taxon>Eukaryota</taxon>
        <taxon>Fungi</taxon>
        <taxon>Dikarya</taxon>
        <taxon>Basidiomycota</taxon>
        <taxon>Agaricomycotina</taxon>
        <taxon>Agaricomycetes</taxon>
        <taxon>Agaricomycetidae</taxon>
        <taxon>Agaricales</taxon>
        <taxon>Marasmiineae</taxon>
        <taxon>Physalacriaceae</taxon>
        <taxon>Cylindrobasidium</taxon>
    </lineage>
</organism>
<evidence type="ECO:0000313" key="2">
    <source>
        <dbReference type="Proteomes" id="UP000054007"/>
    </source>
</evidence>
<dbReference type="PANTHER" id="PTHR14614">
    <property type="entry name" value="HEPATOCELLULAR CARCINOMA-ASSOCIATED ANTIGEN"/>
    <property type="match status" value="1"/>
</dbReference>
<dbReference type="Proteomes" id="UP000054007">
    <property type="component" value="Unassembled WGS sequence"/>
</dbReference>
<evidence type="ECO:0000313" key="1">
    <source>
        <dbReference type="EMBL" id="KIY68142.1"/>
    </source>
</evidence>
<sequence length="255" mass="27969">MLETEDILNDALTFFGGEQVKETIINYGPLILTMAPKEGKANTLLADHLFSPSIFLAERIERGLLPYAGKKVIELGAGCALPSLLMSVLPNPPALVTITDYPDPGILGNLKNNISRNSFSFSPGVQVECIGYDWGTDPTPLLSLVDRTGYDIVVLSDLLHFDTSHHVLVDSIQKLLARSPDAVAYIAAGKYTLPPVCEQFVQIAKGAGFQISEVEASHADEGWLGNIEVPSFTIDELAIRKSNCRFWILRWEKLQ</sequence>
<dbReference type="SUPFAM" id="SSF53335">
    <property type="entry name" value="S-adenosyl-L-methionine-dependent methyltransferases"/>
    <property type="match status" value="1"/>
</dbReference>
<gene>
    <name evidence="1" type="ORF">CYLTODRAFT_421903</name>
</gene>
<dbReference type="EMBL" id="KN880509">
    <property type="protein sequence ID" value="KIY68142.1"/>
    <property type="molecule type" value="Genomic_DNA"/>
</dbReference>
<accession>A0A0D7BC71</accession>
<dbReference type="GO" id="GO:0008757">
    <property type="term" value="F:S-adenosylmethionine-dependent methyltransferase activity"/>
    <property type="evidence" value="ECO:0007669"/>
    <property type="project" value="UniProtKB-ARBA"/>
</dbReference>
<dbReference type="Gene3D" id="3.40.50.150">
    <property type="entry name" value="Vaccinia Virus protein VP39"/>
    <property type="match status" value="1"/>
</dbReference>
<proteinExistence type="predicted"/>
<dbReference type="AlphaFoldDB" id="A0A0D7BC71"/>